<comment type="caution">
    <text evidence="1">The sequence shown here is derived from an EMBL/GenBank/DDBJ whole genome shotgun (WGS) entry which is preliminary data.</text>
</comment>
<accession>A0A8T1L2S0</accession>
<gene>
    <name evidence="1" type="ORF">PC117_g7321</name>
</gene>
<dbReference type="AlphaFoldDB" id="A0A8T1L2S0"/>
<dbReference type="Proteomes" id="UP000736787">
    <property type="component" value="Unassembled WGS sequence"/>
</dbReference>
<evidence type="ECO:0000313" key="1">
    <source>
        <dbReference type="EMBL" id="KAG2946857.1"/>
    </source>
</evidence>
<sequence>MGDPGLKALRGAVESAAVSTRLQGTEAHGHHDGGHGQPWGAPLRQESGVVIDKPTQRCRAMVLSSAVSGSATLTPLRVVVVELRSS</sequence>
<name>A0A8T1L2S0_9STRA</name>
<evidence type="ECO:0000313" key="2">
    <source>
        <dbReference type="Proteomes" id="UP000736787"/>
    </source>
</evidence>
<organism evidence="1 2">
    <name type="scientific">Phytophthora cactorum</name>
    <dbReference type="NCBI Taxonomy" id="29920"/>
    <lineage>
        <taxon>Eukaryota</taxon>
        <taxon>Sar</taxon>
        <taxon>Stramenopiles</taxon>
        <taxon>Oomycota</taxon>
        <taxon>Peronosporomycetes</taxon>
        <taxon>Peronosporales</taxon>
        <taxon>Peronosporaceae</taxon>
        <taxon>Phytophthora</taxon>
    </lineage>
</organism>
<proteinExistence type="predicted"/>
<dbReference type="EMBL" id="RCMK01000148">
    <property type="protein sequence ID" value="KAG2946857.1"/>
    <property type="molecule type" value="Genomic_DNA"/>
</dbReference>
<reference evidence="1" key="1">
    <citation type="submission" date="2018-10" db="EMBL/GenBank/DDBJ databases">
        <title>Effector identification in a new, highly contiguous assembly of the strawberry crown rot pathogen Phytophthora cactorum.</title>
        <authorList>
            <person name="Armitage A.D."/>
            <person name="Nellist C.F."/>
            <person name="Bates H."/>
            <person name="Vickerstaff R.J."/>
            <person name="Harrison R.J."/>
        </authorList>
    </citation>
    <scope>NUCLEOTIDE SEQUENCE</scope>
    <source>
        <strain evidence="1">4040</strain>
    </source>
</reference>
<protein>
    <submittedName>
        <fullName evidence="1">Uncharacterized protein</fullName>
    </submittedName>
</protein>